<evidence type="ECO:0000313" key="1">
    <source>
        <dbReference type="EMBL" id="KAB1217376.1"/>
    </source>
</evidence>
<dbReference type="AlphaFoldDB" id="A0A6A1VZ89"/>
<name>A0A6A1VZ89_9ROSI</name>
<gene>
    <name evidence="1" type="ORF">CJ030_MR4G020945</name>
</gene>
<dbReference type="OrthoDB" id="449052at2759"/>
<keyword evidence="2" id="KW-1185">Reference proteome</keyword>
<protein>
    <submittedName>
        <fullName evidence="1">SNF1-related protein kinase regulatory subunit gamma-1</fullName>
    </submittedName>
</protein>
<reference evidence="1 2" key="1">
    <citation type="journal article" date="2019" name="Plant Biotechnol. J.">
        <title>The red bayberry genome and genetic basis of sex determination.</title>
        <authorList>
            <person name="Jia H.M."/>
            <person name="Jia H.J."/>
            <person name="Cai Q.L."/>
            <person name="Wang Y."/>
            <person name="Zhao H.B."/>
            <person name="Yang W.F."/>
            <person name="Wang G.Y."/>
            <person name="Li Y.H."/>
            <person name="Zhan D.L."/>
            <person name="Shen Y.T."/>
            <person name="Niu Q.F."/>
            <person name="Chang L."/>
            <person name="Qiu J."/>
            <person name="Zhao L."/>
            <person name="Xie H.B."/>
            <person name="Fu W.Y."/>
            <person name="Jin J."/>
            <person name="Li X.W."/>
            <person name="Jiao Y."/>
            <person name="Zhou C.C."/>
            <person name="Tu T."/>
            <person name="Chai C.Y."/>
            <person name="Gao J.L."/>
            <person name="Fan L.J."/>
            <person name="van de Weg E."/>
            <person name="Wang J.Y."/>
            <person name="Gao Z.S."/>
        </authorList>
    </citation>
    <scope>NUCLEOTIDE SEQUENCE [LARGE SCALE GENOMIC DNA]</scope>
    <source>
        <tissue evidence="1">Leaves</tissue>
    </source>
</reference>
<proteinExistence type="predicted"/>
<accession>A0A6A1VZ89</accession>
<organism evidence="1 2">
    <name type="scientific">Morella rubra</name>
    <name type="common">Chinese bayberry</name>
    <dbReference type="NCBI Taxonomy" id="262757"/>
    <lineage>
        <taxon>Eukaryota</taxon>
        <taxon>Viridiplantae</taxon>
        <taxon>Streptophyta</taxon>
        <taxon>Embryophyta</taxon>
        <taxon>Tracheophyta</taxon>
        <taxon>Spermatophyta</taxon>
        <taxon>Magnoliopsida</taxon>
        <taxon>eudicotyledons</taxon>
        <taxon>Gunneridae</taxon>
        <taxon>Pentapetalae</taxon>
        <taxon>rosids</taxon>
        <taxon>fabids</taxon>
        <taxon>Fagales</taxon>
        <taxon>Myricaceae</taxon>
        <taxon>Morella</taxon>
    </lineage>
</organism>
<evidence type="ECO:0000313" key="2">
    <source>
        <dbReference type="Proteomes" id="UP000516437"/>
    </source>
</evidence>
<dbReference type="Proteomes" id="UP000516437">
    <property type="component" value="Chromosome 4"/>
</dbReference>
<comment type="caution">
    <text evidence="1">The sequence shown here is derived from an EMBL/GenBank/DDBJ whole genome shotgun (WGS) entry which is preliminary data.</text>
</comment>
<sequence>MAANGEGESLGSGSPEAKLGMRVEDLWDVMEPQLSPTEKLNACFESIPVSAFPPAPSDTGM</sequence>
<dbReference type="EMBL" id="RXIC02000022">
    <property type="protein sequence ID" value="KAB1217376.1"/>
    <property type="molecule type" value="Genomic_DNA"/>
</dbReference>